<proteinExistence type="predicted"/>
<keyword evidence="2" id="KW-1185">Reference proteome</keyword>
<protein>
    <submittedName>
        <fullName evidence="1">Uncharacterized protein</fullName>
    </submittedName>
</protein>
<accession>A0ACC2LKG3</accession>
<dbReference type="Proteomes" id="UP001234297">
    <property type="component" value="Chromosome 8"/>
</dbReference>
<reference evidence="1 2" key="1">
    <citation type="journal article" date="2022" name="Hortic Res">
        <title>A haplotype resolved chromosomal level avocado genome allows analysis of novel avocado genes.</title>
        <authorList>
            <person name="Nath O."/>
            <person name="Fletcher S.J."/>
            <person name="Hayward A."/>
            <person name="Shaw L.M."/>
            <person name="Masouleh A.K."/>
            <person name="Furtado A."/>
            <person name="Henry R.J."/>
            <person name="Mitter N."/>
        </authorList>
    </citation>
    <scope>NUCLEOTIDE SEQUENCE [LARGE SCALE GENOMIC DNA]</scope>
    <source>
        <strain evidence="2">cv. Hass</strain>
    </source>
</reference>
<gene>
    <name evidence="1" type="ORF">MRB53_027014</name>
</gene>
<evidence type="ECO:0000313" key="2">
    <source>
        <dbReference type="Proteomes" id="UP001234297"/>
    </source>
</evidence>
<name>A0ACC2LKG3_PERAE</name>
<comment type="caution">
    <text evidence="1">The sequence shown here is derived from an EMBL/GenBank/DDBJ whole genome shotgun (WGS) entry which is preliminary data.</text>
</comment>
<dbReference type="EMBL" id="CM056816">
    <property type="protein sequence ID" value="KAJ8633678.1"/>
    <property type="molecule type" value="Genomic_DNA"/>
</dbReference>
<evidence type="ECO:0000313" key="1">
    <source>
        <dbReference type="EMBL" id="KAJ8633678.1"/>
    </source>
</evidence>
<organism evidence="1 2">
    <name type="scientific">Persea americana</name>
    <name type="common">Avocado</name>
    <dbReference type="NCBI Taxonomy" id="3435"/>
    <lineage>
        <taxon>Eukaryota</taxon>
        <taxon>Viridiplantae</taxon>
        <taxon>Streptophyta</taxon>
        <taxon>Embryophyta</taxon>
        <taxon>Tracheophyta</taxon>
        <taxon>Spermatophyta</taxon>
        <taxon>Magnoliopsida</taxon>
        <taxon>Magnoliidae</taxon>
        <taxon>Laurales</taxon>
        <taxon>Lauraceae</taxon>
        <taxon>Persea</taxon>
    </lineage>
</organism>
<sequence length="169" mass="19260">MIRSQTNQNQSKNRTSNSRFKEEEREKHNKSPNSRKQTSEYSFVSRASRIHSNSPSIPSPPPPLLRSEESLRISYTLLFQPSIVSLFKLRTKRGENLVSTLRKPMPDGVDCLNYALIIDGIAMEAVPSSAKIARNFSCDNLLLRVIASFWTNRSFVIFEIRNPTPYAKA</sequence>